<dbReference type="GO" id="GO:0019646">
    <property type="term" value="P:aerobic electron transport chain"/>
    <property type="evidence" value="ECO:0007669"/>
    <property type="project" value="InterPro"/>
</dbReference>
<evidence type="ECO:0000256" key="9">
    <source>
        <dbReference type="RuleBase" id="RU003376"/>
    </source>
</evidence>
<evidence type="ECO:0000313" key="13">
    <source>
        <dbReference type="Proteomes" id="UP000215635"/>
    </source>
</evidence>
<proteinExistence type="inferred from homology"/>
<dbReference type="SUPFAM" id="SSF81452">
    <property type="entry name" value="Cytochrome c oxidase subunit III-like"/>
    <property type="match status" value="1"/>
</dbReference>
<dbReference type="InterPro" id="IPR000298">
    <property type="entry name" value="Cyt_c_oxidase-like_su3"/>
</dbReference>
<keyword evidence="4 9" id="KW-0812">Transmembrane</keyword>
<dbReference type="EMBL" id="NCWV01000129">
    <property type="protein sequence ID" value="PAK87166.1"/>
    <property type="molecule type" value="Genomic_DNA"/>
</dbReference>
<dbReference type="GO" id="GO:0005886">
    <property type="term" value="C:plasma membrane"/>
    <property type="evidence" value="ECO:0007669"/>
    <property type="project" value="UniProtKB-SubCell"/>
</dbReference>
<gene>
    <name evidence="12" type="ORF">B8W88_14020</name>
</gene>
<evidence type="ECO:0000256" key="1">
    <source>
        <dbReference type="ARBA" id="ARBA00004141"/>
    </source>
</evidence>
<dbReference type="InterPro" id="IPR035973">
    <property type="entry name" value="Cyt_c_oxidase_su3-like_sf"/>
</dbReference>
<evidence type="ECO:0000256" key="10">
    <source>
        <dbReference type="SAM" id="Phobius"/>
    </source>
</evidence>
<keyword evidence="5" id="KW-1278">Translocase</keyword>
<feature type="domain" description="Heme-copper oxidase subunit III family profile" evidence="11">
    <location>
        <begin position="1"/>
        <end position="52"/>
    </location>
</feature>
<evidence type="ECO:0000256" key="5">
    <source>
        <dbReference type="ARBA" id="ARBA00022967"/>
    </source>
</evidence>
<dbReference type="PROSITE" id="PS50253">
    <property type="entry name" value="COX3"/>
    <property type="match status" value="1"/>
</dbReference>
<evidence type="ECO:0000256" key="3">
    <source>
        <dbReference type="ARBA" id="ARBA00012949"/>
    </source>
</evidence>
<evidence type="ECO:0000256" key="2">
    <source>
        <dbReference type="ARBA" id="ARBA00010581"/>
    </source>
</evidence>
<reference evidence="12 13" key="1">
    <citation type="submission" date="2017-04" db="EMBL/GenBank/DDBJ databases">
        <title>Kefir bacterial isolates.</title>
        <authorList>
            <person name="Kim Y."/>
            <person name="Blasche S."/>
            <person name="Patil K.R."/>
        </authorList>
    </citation>
    <scope>NUCLEOTIDE SEQUENCE [LARGE SCALE GENOMIC DNA]</scope>
    <source>
        <strain evidence="12 13">OG2</strain>
    </source>
</reference>
<evidence type="ECO:0000256" key="6">
    <source>
        <dbReference type="ARBA" id="ARBA00022989"/>
    </source>
</evidence>
<dbReference type="Proteomes" id="UP000215635">
    <property type="component" value="Unassembled WGS sequence"/>
</dbReference>
<sequence length="52" mass="5896">MVIFVTCQYIEYTNATFTITDGVYGSVFYAATGLHFIHMVMLAMMLSVCYAR</sequence>
<organism evidence="12 13">
    <name type="scientific">Lactococcus lactis</name>
    <dbReference type="NCBI Taxonomy" id="1358"/>
    <lineage>
        <taxon>Bacteria</taxon>
        <taxon>Bacillati</taxon>
        <taxon>Bacillota</taxon>
        <taxon>Bacilli</taxon>
        <taxon>Lactobacillales</taxon>
        <taxon>Streptococcaceae</taxon>
        <taxon>Lactococcus</taxon>
    </lineage>
</organism>
<dbReference type="GO" id="GO:0004129">
    <property type="term" value="F:cytochrome-c oxidase activity"/>
    <property type="evidence" value="ECO:0007669"/>
    <property type="project" value="UniProtKB-EC"/>
</dbReference>
<evidence type="ECO:0000256" key="8">
    <source>
        <dbReference type="ARBA" id="ARBA00031625"/>
    </source>
</evidence>
<dbReference type="AlphaFoldDB" id="A0AAX0PXU8"/>
<feature type="non-terminal residue" evidence="12">
    <location>
        <position position="52"/>
    </location>
</feature>
<name>A0AAX0PXU8_9LACT</name>
<dbReference type="PANTHER" id="PTHR11403">
    <property type="entry name" value="CYTOCHROME C OXIDASE SUBUNIT III"/>
    <property type="match status" value="1"/>
</dbReference>
<dbReference type="EC" id="7.1.1.9" evidence="3"/>
<dbReference type="PANTHER" id="PTHR11403:SF7">
    <property type="entry name" value="CYTOCHROME C OXIDASE SUBUNIT 3"/>
    <property type="match status" value="1"/>
</dbReference>
<comment type="caution">
    <text evidence="12">The sequence shown here is derived from an EMBL/GenBank/DDBJ whole genome shotgun (WGS) entry which is preliminary data.</text>
</comment>
<evidence type="ECO:0000313" key="12">
    <source>
        <dbReference type="EMBL" id="PAK87166.1"/>
    </source>
</evidence>
<dbReference type="Gene3D" id="1.20.120.80">
    <property type="entry name" value="Cytochrome c oxidase, subunit III, four-helix bundle"/>
    <property type="match status" value="1"/>
</dbReference>
<comment type="subcellular location">
    <subcellularLocation>
        <location evidence="9">Cell membrane</location>
        <topology evidence="9">Multi-pass membrane protein</topology>
    </subcellularLocation>
    <subcellularLocation>
        <location evidence="1">Membrane</location>
        <topology evidence="1">Multi-pass membrane protein</topology>
    </subcellularLocation>
</comment>
<evidence type="ECO:0000256" key="4">
    <source>
        <dbReference type="ARBA" id="ARBA00022692"/>
    </source>
</evidence>
<evidence type="ECO:0000256" key="7">
    <source>
        <dbReference type="ARBA" id="ARBA00023136"/>
    </source>
</evidence>
<dbReference type="InterPro" id="IPR013833">
    <property type="entry name" value="Cyt_c_oxidase_su3_a-hlx"/>
</dbReference>
<feature type="transmembrane region" description="Helical" evidence="10">
    <location>
        <begin position="27"/>
        <end position="51"/>
    </location>
</feature>
<keyword evidence="7 10" id="KW-0472">Membrane</keyword>
<accession>A0AAX0PXU8</accession>
<evidence type="ECO:0000259" key="11">
    <source>
        <dbReference type="PROSITE" id="PS50253"/>
    </source>
</evidence>
<dbReference type="Pfam" id="PF00510">
    <property type="entry name" value="COX3"/>
    <property type="match status" value="1"/>
</dbReference>
<dbReference type="InterPro" id="IPR024791">
    <property type="entry name" value="Cyt_c/ubiquinol_Oxase_su3"/>
</dbReference>
<protein>
    <recommendedName>
        <fullName evidence="3">cytochrome-c oxidase</fullName>
        <ecNumber evidence="3">7.1.1.9</ecNumber>
    </recommendedName>
    <alternativeName>
        <fullName evidence="8">Cytochrome c oxidase polypeptide III</fullName>
    </alternativeName>
</protein>
<keyword evidence="6 10" id="KW-1133">Transmembrane helix</keyword>
<comment type="similarity">
    <text evidence="2 9">Belongs to the cytochrome c oxidase subunit 3 family.</text>
</comment>